<gene>
    <name evidence="1" type="ORF">Kpho02_58340</name>
</gene>
<dbReference type="InterPro" id="IPR053847">
    <property type="entry name" value="DUF6928"/>
</dbReference>
<comment type="caution">
    <text evidence="1">The sequence shown here is derived from an EMBL/GenBank/DDBJ whole genome shotgun (WGS) entry which is preliminary data.</text>
</comment>
<name>A0A9W6V5W3_9ACTN</name>
<reference evidence="1" key="1">
    <citation type="submission" date="2023-02" db="EMBL/GenBank/DDBJ databases">
        <title>Kitasatospora phosalacinea NBRC 14627.</title>
        <authorList>
            <person name="Ichikawa N."/>
            <person name="Sato H."/>
            <person name="Tonouchi N."/>
        </authorList>
    </citation>
    <scope>NUCLEOTIDE SEQUENCE</scope>
    <source>
        <strain evidence="1">NBRC 14627</strain>
    </source>
</reference>
<dbReference type="EMBL" id="BSSA01000026">
    <property type="protein sequence ID" value="GLW73535.1"/>
    <property type="molecule type" value="Genomic_DNA"/>
</dbReference>
<sequence length="244" mass="26267">MGAKTALLAHADGDGPALLRQAVGAAPDRERTGALMDRLYRGWTVEPGGRSRALFEVVYPAPGEAFAGSWPGVDVLCDRRFMLDRPSQLPADLLATGPGRRTVLHAMHSVVDWLAFALWEDGRLVRSLSVTPDDGVIEDLGDPLPFELPYWAGEHPVEPLPEDEGGQLYPLPFHPLSLGEDALHALFGFNAEGHPADVEETGMLPYLVGEPGAAPRAAAAARPHRSQYYLMGPDGRPILIGEPS</sequence>
<dbReference type="Proteomes" id="UP001165041">
    <property type="component" value="Unassembled WGS sequence"/>
</dbReference>
<organism evidence="1 2">
    <name type="scientific">Kitasatospora phosalacinea</name>
    <dbReference type="NCBI Taxonomy" id="2065"/>
    <lineage>
        <taxon>Bacteria</taxon>
        <taxon>Bacillati</taxon>
        <taxon>Actinomycetota</taxon>
        <taxon>Actinomycetes</taxon>
        <taxon>Kitasatosporales</taxon>
        <taxon>Streptomycetaceae</taxon>
        <taxon>Kitasatospora</taxon>
    </lineage>
</organism>
<evidence type="ECO:0000313" key="1">
    <source>
        <dbReference type="EMBL" id="GLW73535.1"/>
    </source>
</evidence>
<dbReference type="RefSeq" id="WP_285739181.1">
    <property type="nucleotide sequence ID" value="NZ_BSSA01000026.1"/>
</dbReference>
<dbReference type="Pfam" id="PF21997">
    <property type="entry name" value="DUF6928"/>
    <property type="match status" value="1"/>
</dbReference>
<accession>A0A9W6V5W3</accession>
<protein>
    <submittedName>
        <fullName evidence="1">Uncharacterized protein</fullName>
    </submittedName>
</protein>
<evidence type="ECO:0000313" key="2">
    <source>
        <dbReference type="Proteomes" id="UP001165041"/>
    </source>
</evidence>
<proteinExistence type="predicted"/>
<dbReference type="AlphaFoldDB" id="A0A9W6V5W3"/>